<evidence type="ECO:0000313" key="1">
    <source>
        <dbReference type="EMBL" id="GMT21120.1"/>
    </source>
</evidence>
<dbReference type="EMBL" id="BTSY01000003">
    <property type="protein sequence ID" value="GMT21120.1"/>
    <property type="molecule type" value="Genomic_DNA"/>
</dbReference>
<sequence>EFLSRLADRCNVNATKISLESSLMSNPRQFLLDISGKVETVHITQCQVIRRLSDFHNVVGILFGVDISEWVDLTIEMYERGVEQIVLSSDMPTSHLSAEDVSRLFRIICARKLKVFFSTTTVAEPVFEQVDEY</sequence>
<feature type="non-terminal residue" evidence="1">
    <location>
        <position position="133"/>
    </location>
</feature>
<keyword evidence="2" id="KW-1185">Reference proteome</keyword>
<proteinExistence type="predicted"/>
<dbReference type="Proteomes" id="UP001432322">
    <property type="component" value="Unassembled WGS sequence"/>
</dbReference>
<name>A0AAV5VSY1_9BILA</name>
<organism evidence="1 2">
    <name type="scientific">Pristionchus fissidentatus</name>
    <dbReference type="NCBI Taxonomy" id="1538716"/>
    <lineage>
        <taxon>Eukaryota</taxon>
        <taxon>Metazoa</taxon>
        <taxon>Ecdysozoa</taxon>
        <taxon>Nematoda</taxon>
        <taxon>Chromadorea</taxon>
        <taxon>Rhabditida</taxon>
        <taxon>Rhabditina</taxon>
        <taxon>Diplogasteromorpha</taxon>
        <taxon>Diplogasteroidea</taxon>
        <taxon>Neodiplogasteridae</taxon>
        <taxon>Pristionchus</taxon>
    </lineage>
</organism>
<protein>
    <submittedName>
        <fullName evidence="1">Uncharacterized protein</fullName>
    </submittedName>
</protein>
<reference evidence="1" key="1">
    <citation type="submission" date="2023-10" db="EMBL/GenBank/DDBJ databases">
        <title>Genome assembly of Pristionchus species.</title>
        <authorList>
            <person name="Yoshida K."/>
            <person name="Sommer R.J."/>
        </authorList>
    </citation>
    <scope>NUCLEOTIDE SEQUENCE</scope>
    <source>
        <strain evidence="1">RS5133</strain>
    </source>
</reference>
<feature type="non-terminal residue" evidence="1">
    <location>
        <position position="1"/>
    </location>
</feature>
<accession>A0AAV5VSY1</accession>
<gene>
    <name evidence="1" type="ORF">PFISCL1PPCAC_12417</name>
</gene>
<dbReference type="AlphaFoldDB" id="A0AAV5VSY1"/>
<evidence type="ECO:0000313" key="2">
    <source>
        <dbReference type="Proteomes" id="UP001432322"/>
    </source>
</evidence>
<comment type="caution">
    <text evidence="1">The sequence shown here is derived from an EMBL/GenBank/DDBJ whole genome shotgun (WGS) entry which is preliminary data.</text>
</comment>